<evidence type="ECO:0000313" key="2">
    <source>
        <dbReference type="EMBL" id="KAF8415158.1"/>
    </source>
</evidence>
<feature type="compositionally biased region" description="Basic and acidic residues" evidence="1">
    <location>
        <begin position="154"/>
        <end position="169"/>
    </location>
</feature>
<organism evidence="2 3">
    <name type="scientific">Boletus edulis BED1</name>
    <dbReference type="NCBI Taxonomy" id="1328754"/>
    <lineage>
        <taxon>Eukaryota</taxon>
        <taxon>Fungi</taxon>
        <taxon>Dikarya</taxon>
        <taxon>Basidiomycota</taxon>
        <taxon>Agaricomycotina</taxon>
        <taxon>Agaricomycetes</taxon>
        <taxon>Agaricomycetidae</taxon>
        <taxon>Boletales</taxon>
        <taxon>Boletineae</taxon>
        <taxon>Boletaceae</taxon>
        <taxon>Boletoideae</taxon>
        <taxon>Boletus</taxon>
    </lineage>
</organism>
<feature type="compositionally biased region" description="Pro residues" evidence="1">
    <location>
        <begin position="335"/>
        <end position="344"/>
    </location>
</feature>
<feature type="compositionally biased region" description="Low complexity" evidence="1">
    <location>
        <begin position="602"/>
        <end position="614"/>
    </location>
</feature>
<comment type="caution">
    <text evidence="2">The sequence shown here is derived from an EMBL/GenBank/DDBJ whole genome shotgun (WGS) entry which is preliminary data.</text>
</comment>
<protein>
    <recommendedName>
        <fullName evidence="4">Zn(2)-C6 fungal-type domain-containing protein</fullName>
    </recommendedName>
</protein>
<feature type="compositionally biased region" description="Polar residues" evidence="1">
    <location>
        <begin position="398"/>
        <end position="408"/>
    </location>
</feature>
<reference evidence="2" key="1">
    <citation type="submission" date="2019-10" db="EMBL/GenBank/DDBJ databases">
        <authorList>
            <consortium name="DOE Joint Genome Institute"/>
            <person name="Kuo A."/>
            <person name="Miyauchi S."/>
            <person name="Kiss E."/>
            <person name="Drula E."/>
            <person name="Kohler A."/>
            <person name="Sanchez-Garcia M."/>
            <person name="Andreopoulos B."/>
            <person name="Barry K.W."/>
            <person name="Bonito G."/>
            <person name="Buee M."/>
            <person name="Carver A."/>
            <person name="Chen C."/>
            <person name="Cichocki N."/>
            <person name="Clum A."/>
            <person name="Culley D."/>
            <person name="Crous P.W."/>
            <person name="Fauchery L."/>
            <person name="Girlanda M."/>
            <person name="Hayes R."/>
            <person name="Keri Z."/>
            <person name="LaButti K."/>
            <person name="Lipzen A."/>
            <person name="Lombard V."/>
            <person name="Magnuson J."/>
            <person name="Maillard F."/>
            <person name="Morin E."/>
            <person name="Murat C."/>
            <person name="Nolan M."/>
            <person name="Ohm R."/>
            <person name="Pangilinan J."/>
            <person name="Pereira M."/>
            <person name="Perotto S."/>
            <person name="Peter M."/>
            <person name="Riley R."/>
            <person name="Sitrit Y."/>
            <person name="Stielow B."/>
            <person name="Szollosi G."/>
            <person name="Zifcakova L."/>
            <person name="Stursova M."/>
            <person name="Spatafora J.W."/>
            <person name="Tedersoo L."/>
            <person name="Vaario L.-M."/>
            <person name="Yamada A."/>
            <person name="Yan M."/>
            <person name="Wang P."/>
            <person name="Xu J."/>
            <person name="Bruns T."/>
            <person name="Baldrian P."/>
            <person name="Vilgalys R."/>
            <person name="Henrissat B."/>
            <person name="Grigoriev I.V."/>
            <person name="Hibbett D."/>
            <person name="Nagy L.G."/>
            <person name="Martin F.M."/>
        </authorList>
    </citation>
    <scope>NUCLEOTIDE SEQUENCE</scope>
    <source>
        <strain evidence="2">BED1</strain>
    </source>
</reference>
<feature type="compositionally biased region" description="Low complexity" evidence="1">
    <location>
        <begin position="490"/>
        <end position="507"/>
    </location>
</feature>
<evidence type="ECO:0000313" key="3">
    <source>
        <dbReference type="Proteomes" id="UP001194468"/>
    </source>
</evidence>
<proteinExistence type="predicted"/>
<feature type="compositionally biased region" description="Basic and acidic residues" evidence="1">
    <location>
        <begin position="239"/>
        <end position="259"/>
    </location>
</feature>
<dbReference type="EMBL" id="WHUW01000366">
    <property type="protein sequence ID" value="KAF8415158.1"/>
    <property type="molecule type" value="Genomic_DNA"/>
</dbReference>
<gene>
    <name evidence="2" type="ORF">L210DRAFT_3657878</name>
</gene>
<feature type="compositionally biased region" description="Low complexity" evidence="1">
    <location>
        <begin position="302"/>
        <end position="314"/>
    </location>
</feature>
<evidence type="ECO:0008006" key="4">
    <source>
        <dbReference type="Google" id="ProtNLM"/>
    </source>
</evidence>
<feature type="compositionally biased region" description="Polar residues" evidence="1">
    <location>
        <begin position="323"/>
        <end position="333"/>
    </location>
</feature>
<keyword evidence="3" id="KW-1185">Reference proteome</keyword>
<name>A0AAD4B9W2_BOLED</name>
<sequence>MDTTFSQSVIDECADRVGLIFRSHIVARVEGRTLEQQWEEAIELLNTQLDFMHAVITPGVIIPWFLIALDLQLSQRRGRWPAWRAIIDGDVQGNTDHPWMEYQAKTPPTSPTTSSPQTPEGRVSAPSPSHISLAPPTIVPAGNKKTLAADQDASEGKAEATQPRPDKGKGKAVAVQDVAETAKPQLKVDKGKGKATAVQDVAKNAKPQPKVDKGKAKAATVAERSDSSQSKVLARTSSKPKEDKGKGKKKQGAEKVPEKQKKKPQTEPEDSEEETRGRSRVRGSPTVEDNRAKSRRGGSCRSPSVPAVPAPSTSNKRRKASKVRSSPVGTSRSIPAPPSPPAPLPTSTNEPCERCAKCNTACQHVEGRACQQCNRSKVSCSLYRKRRRSQSRPPPTNSGPHSQPSTSPRPVARAAGGSLTELSQQQDVADGKEARQSPPPKRVKRNAPKGFPVGPPKRTAVVVQTGACRKQILDAVVITTHKKGGPHVIPTAQSSSGTPAPSTPSSAVQEPDVLVTREEFNRLQEQLQQLKMLHIGVGQRVQSLGEDVQAQSEAMQTFGHILDILRQGEVGQGSTSASAQLRYPFEAGNTTSAPFTTFQAANATSAPSTPPRSAENALGPSSPTPRAGIATTMGSLHAQSRWLVLSSPPPCRNAAPDRASTPSQARPSPWLSPMQVSATPPFEPPREAMPPAKELPVPGLQTGVDTGDEETDSREASASGMQGLLDYLGDSEDDNMDVVMAEAKEDEV</sequence>
<feature type="region of interest" description="Disordered" evidence="1">
    <location>
        <begin position="645"/>
        <end position="733"/>
    </location>
</feature>
<feature type="region of interest" description="Disordered" evidence="1">
    <location>
        <begin position="484"/>
        <end position="509"/>
    </location>
</feature>
<accession>A0AAD4B9W2</accession>
<dbReference type="Proteomes" id="UP001194468">
    <property type="component" value="Unassembled WGS sequence"/>
</dbReference>
<feature type="region of interest" description="Disordered" evidence="1">
    <location>
        <begin position="97"/>
        <end position="351"/>
    </location>
</feature>
<reference evidence="2" key="2">
    <citation type="journal article" date="2020" name="Nat. Commun.">
        <title>Large-scale genome sequencing of mycorrhizal fungi provides insights into the early evolution of symbiotic traits.</title>
        <authorList>
            <person name="Miyauchi S."/>
            <person name="Kiss E."/>
            <person name="Kuo A."/>
            <person name="Drula E."/>
            <person name="Kohler A."/>
            <person name="Sanchez-Garcia M."/>
            <person name="Morin E."/>
            <person name="Andreopoulos B."/>
            <person name="Barry K.W."/>
            <person name="Bonito G."/>
            <person name="Buee M."/>
            <person name="Carver A."/>
            <person name="Chen C."/>
            <person name="Cichocki N."/>
            <person name="Clum A."/>
            <person name="Culley D."/>
            <person name="Crous P.W."/>
            <person name="Fauchery L."/>
            <person name="Girlanda M."/>
            <person name="Hayes R.D."/>
            <person name="Keri Z."/>
            <person name="LaButti K."/>
            <person name="Lipzen A."/>
            <person name="Lombard V."/>
            <person name="Magnuson J."/>
            <person name="Maillard F."/>
            <person name="Murat C."/>
            <person name="Nolan M."/>
            <person name="Ohm R.A."/>
            <person name="Pangilinan J."/>
            <person name="Pereira M.F."/>
            <person name="Perotto S."/>
            <person name="Peter M."/>
            <person name="Pfister S."/>
            <person name="Riley R."/>
            <person name="Sitrit Y."/>
            <person name="Stielow J.B."/>
            <person name="Szollosi G."/>
            <person name="Zifcakova L."/>
            <person name="Stursova M."/>
            <person name="Spatafora J.W."/>
            <person name="Tedersoo L."/>
            <person name="Vaario L.M."/>
            <person name="Yamada A."/>
            <person name="Yan M."/>
            <person name="Wang P."/>
            <person name="Xu J."/>
            <person name="Bruns T."/>
            <person name="Baldrian P."/>
            <person name="Vilgalys R."/>
            <person name="Dunand C."/>
            <person name="Henrissat B."/>
            <person name="Grigoriev I.V."/>
            <person name="Hibbett D."/>
            <person name="Nagy L.G."/>
            <person name="Martin F.M."/>
        </authorList>
    </citation>
    <scope>NUCLEOTIDE SEQUENCE</scope>
    <source>
        <strain evidence="2">BED1</strain>
    </source>
</reference>
<evidence type="ECO:0000256" key="1">
    <source>
        <dbReference type="SAM" id="MobiDB-lite"/>
    </source>
</evidence>
<feature type="region of interest" description="Disordered" evidence="1">
    <location>
        <begin position="381"/>
        <end position="458"/>
    </location>
</feature>
<dbReference type="AlphaFoldDB" id="A0AAD4B9W2"/>
<feature type="compositionally biased region" description="Polar residues" evidence="1">
    <location>
        <begin position="227"/>
        <end position="237"/>
    </location>
</feature>
<feature type="region of interest" description="Disordered" evidence="1">
    <location>
        <begin position="602"/>
        <end position="630"/>
    </location>
</feature>